<comment type="caution">
    <text evidence="1">The sequence shown here is derived from an EMBL/GenBank/DDBJ whole genome shotgun (WGS) entry which is preliminary data.</text>
</comment>
<dbReference type="Proteomes" id="UP000755667">
    <property type="component" value="Unassembled WGS sequence"/>
</dbReference>
<evidence type="ECO:0000313" key="1">
    <source>
        <dbReference type="EMBL" id="MBM2415223.1"/>
    </source>
</evidence>
<evidence type="ECO:0000313" key="2">
    <source>
        <dbReference type="EMBL" id="MBM2419897.1"/>
    </source>
</evidence>
<accession>A0A9Q2P8M2</accession>
<protein>
    <submittedName>
        <fullName evidence="1">SapC family protein</fullName>
    </submittedName>
</protein>
<dbReference type="AlphaFoldDB" id="A0A9Q2P8M2"/>
<evidence type="ECO:0000313" key="4">
    <source>
        <dbReference type="Proteomes" id="UP000809440"/>
    </source>
</evidence>
<reference evidence="1 4" key="1">
    <citation type="submission" date="2021-01" db="EMBL/GenBank/DDBJ databases">
        <title>Diatom-associated Roseobacters Show Island Model of Population Structure.</title>
        <authorList>
            <person name="Qu L."/>
            <person name="Feng X."/>
            <person name="Chen Y."/>
            <person name="Li L."/>
            <person name="Wang X."/>
            <person name="Hu Z."/>
            <person name="Wang H."/>
            <person name="Luo H."/>
        </authorList>
    </citation>
    <scope>NUCLEOTIDE SEQUENCE</scope>
    <source>
        <strain evidence="2 4">CC28-63</strain>
        <strain evidence="1">CC28-69</strain>
    </source>
</reference>
<dbReference type="Pfam" id="PF07277">
    <property type="entry name" value="SapC"/>
    <property type="match status" value="1"/>
</dbReference>
<dbReference type="EMBL" id="JAFBXF010000034">
    <property type="protein sequence ID" value="MBM2419897.1"/>
    <property type="molecule type" value="Genomic_DNA"/>
</dbReference>
<name>A0A9Q2P8M2_9RHOB</name>
<dbReference type="RefSeq" id="WP_138487866.1">
    <property type="nucleotide sequence ID" value="NZ_JAFBWU010000034.1"/>
</dbReference>
<keyword evidence="4" id="KW-1185">Reference proteome</keyword>
<dbReference type="InterPro" id="IPR010836">
    <property type="entry name" value="SapC"/>
</dbReference>
<proteinExistence type="predicted"/>
<evidence type="ECO:0000313" key="3">
    <source>
        <dbReference type="Proteomes" id="UP000755667"/>
    </source>
</evidence>
<gene>
    <name evidence="1" type="ORF">JQX41_23210</name>
    <name evidence="2" type="ORF">JQX48_23245</name>
</gene>
<organism evidence="1 3">
    <name type="scientific">Marivita cryptomonadis</name>
    <dbReference type="NCBI Taxonomy" id="505252"/>
    <lineage>
        <taxon>Bacteria</taxon>
        <taxon>Pseudomonadati</taxon>
        <taxon>Pseudomonadota</taxon>
        <taxon>Alphaproteobacteria</taxon>
        <taxon>Rhodobacterales</taxon>
        <taxon>Roseobacteraceae</taxon>
        <taxon>Marivita</taxon>
    </lineage>
</organism>
<dbReference type="Proteomes" id="UP000809440">
    <property type="component" value="Unassembled WGS sequence"/>
</dbReference>
<sequence length="230" mass="25450">MFENAIALDSKVHAKCKMVLSNDMTFARNTLSAPLSATEVVKASREFPIFFPTKGHFLPVAQMGYRKNGNLYVDEQGAWTARYKPAHLRRFPFVLGARGEAGQYVLMVERSLISEDGDGEPLFENGGVPEGGIVERAQAFLTDFQKELTRTEALLKPLRDADILVPRTYNITQGEETLGAVRDLQVVDAEKLAALDDATLAAWVRSGLMAIVMAHLHSLDNWNSQKNLGN</sequence>
<dbReference type="EMBL" id="JAFBXE010000034">
    <property type="protein sequence ID" value="MBM2415223.1"/>
    <property type="molecule type" value="Genomic_DNA"/>
</dbReference>